<dbReference type="Pfam" id="PF09588">
    <property type="entry name" value="YqaJ"/>
    <property type="match status" value="1"/>
</dbReference>
<feature type="domain" description="YqaJ viral recombinase" evidence="1">
    <location>
        <begin position="12"/>
        <end position="157"/>
    </location>
</feature>
<dbReference type="GO" id="GO:0004527">
    <property type="term" value="F:exonuclease activity"/>
    <property type="evidence" value="ECO:0007669"/>
    <property type="project" value="UniProtKB-KW"/>
</dbReference>
<keyword evidence="2" id="KW-0269">Exonuclease</keyword>
<organism evidence="2">
    <name type="scientific">Siphoviridae sp. ctnMR5</name>
    <dbReference type="NCBI Taxonomy" id="2825658"/>
    <lineage>
        <taxon>Viruses</taxon>
        <taxon>Duplodnaviria</taxon>
        <taxon>Heunggongvirae</taxon>
        <taxon>Uroviricota</taxon>
        <taxon>Caudoviricetes</taxon>
    </lineage>
</organism>
<dbReference type="InterPro" id="IPR019080">
    <property type="entry name" value="YqaJ_viral_recombinase"/>
</dbReference>
<dbReference type="InterPro" id="IPR011335">
    <property type="entry name" value="Restrct_endonuc-II-like"/>
</dbReference>
<dbReference type="Gene3D" id="3.90.320.10">
    <property type="match status" value="1"/>
</dbReference>
<accession>A0A8S5U8T7</accession>
<keyword evidence="2" id="KW-0540">Nuclease</keyword>
<dbReference type="InterPro" id="IPR017482">
    <property type="entry name" value="Lambda-type_endonuclease"/>
</dbReference>
<reference evidence="2" key="1">
    <citation type="journal article" date="2021" name="Proc. Natl. Acad. Sci. U.S.A.">
        <title>A Catalog of Tens of Thousands of Viruses from Human Metagenomes Reveals Hidden Associations with Chronic Diseases.</title>
        <authorList>
            <person name="Tisza M.J."/>
            <person name="Buck C.B."/>
        </authorList>
    </citation>
    <scope>NUCLEOTIDE SEQUENCE</scope>
    <source>
        <strain evidence="2">CtnMR5</strain>
    </source>
</reference>
<dbReference type="NCBIfam" id="TIGR03033">
    <property type="entry name" value="phage_rel_nuc"/>
    <property type="match status" value="1"/>
</dbReference>
<dbReference type="SUPFAM" id="SSF52980">
    <property type="entry name" value="Restriction endonuclease-like"/>
    <property type="match status" value="1"/>
</dbReference>
<protein>
    <submittedName>
        <fullName evidence="2">Exonuclease</fullName>
    </submittedName>
</protein>
<sequence>MAEYIEFLNREEWLKSRINFLGASEIANAMGIGYETPLNLWKEKTGRKEHTDLSANTRVKYGTEAEEHIRALFTLQHKDEYAIEYHAFRVYRHDKYSFLTATLDGELTRLADKSKGVWECKTAWLLSKADMQKWENNSIPQNYYVQVCEQLAVTNYKFAVVTAQLIMPDGNSEIRHYQIERDEIENDIKYTQQEAVKFWAYVMSDKEPPQKLKL</sequence>
<keyword evidence="2" id="KW-0378">Hydrolase</keyword>
<evidence type="ECO:0000259" key="1">
    <source>
        <dbReference type="Pfam" id="PF09588"/>
    </source>
</evidence>
<dbReference type="InterPro" id="IPR011604">
    <property type="entry name" value="PDDEXK-like_dom_sf"/>
</dbReference>
<evidence type="ECO:0000313" key="2">
    <source>
        <dbReference type="EMBL" id="DAF90869.1"/>
    </source>
</evidence>
<dbReference type="EMBL" id="BK016039">
    <property type="protein sequence ID" value="DAF90869.1"/>
    <property type="molecule type" value="Genomic_DNA"/>
</dbReference>
<proteinExistence type="predicted"/>
<name>A0A8S5U8T7_9CAUD</name>